<dbReference type="Gene3D" id="1.25.10.10">
    <property type="entry name" value="Leucine-rich Repeat Variant"/>
    <property type="match status" value="2"/>
</dbReference>
<dbReference type="SUPFAM" id="SSF48371">
    <property type="entry name" value="ARM repeat"/>
    <property type="match status" value="1"/>
</dbReference>
<keyword evidence="1" id="KW-1185">Reference proteome</keyword>
<evidence type="ECO:0000313" key="2">
    <source>
        <dbReference type="WBParaSite" id="PSAMB.scaffold774size41551.g8522.t1"/>
    </source>
</evidence>
<proteinExistence type="predicted"/>
<protein>
    <submittedName>
        <fullName evidence="2">HEAT repeat protein</fullName>
    </submittedName>
</protein>
<evidence type="ECO:0000313" key="1">
    <source>
        <dbReference type="Proteomes" id="UP000887566"/>
    </source>
</evidence>
<sequence>MQQKGEDNMLQDLLEQACSLKRLDRDSAIIKLTGSIDQFTSDEIAELEKAILLRLHSSEKGWEERHGCLHAAKLLISNGRSSDHFRQEIESAIVTNLIVDPESRVRLACAEVLGVFCRMEGAAAYDRFSDRIISLIAQNLSRAEQSGDCVSSAEADAATVLHITAGWGCLETSMTCLQSCVEGCSTAFLPKFDAALFDLIHSATRHRNHFVRETAYQLLGTIGTCIQGRSDLSAVNALFSSTAIAETLASGLSDYWCPVQRAASVAVRHFLLNCCDDDVMSKWLPLLIPPMCLNRFHSAEGVQSYSVETWISATKRNGLALVTSHLPQVVAYYTSQIEANHHGTRVACCQAISELLSKINQSALEPQAGPLFDVLSRCLVDGSGVVRDAACIALSSLLRLFPDVGRPSLTTGILPSFLAQLHDSVPLFRQGAAECLASLVATYEADVSNWLLPKIREGVDIVAAKDSHESAADNEQSVSSCTLNSGMTAFILDKRDGDSIGAPTAQSTHSCRYLTRALDARPCACCGESLRREPTPIEVADGTFHLIAELCALKQMHTAIFEHSFITTAFNLCSKTDSSDAKRISPDYQQLVVTICNCAPKIISGISKARFKPFLQQLIEGPLLIGLLSEAEPTRNAAENCLIQISQLFGRSVLRGRVEMTGNLRYLDVFDKIVR</sequence>
<dbReference type="InterPro" id="IPR016024">
    <property type="entry name" value="ARM-type_fold"/>
</dbReference>
<reference evidence="2" key="1">
    <citation type="submission" date="2022-11" db="UniProtKB">
        <authorList>
            <consortium name="WormBaseParasite"/>
        </authorList>
    </citation>
    <scope>IDENTIFICATION</scope>
</reference>
<dbReference type="WBParaSite" id="PSAMB.scaffold774size41551.g8522.t1">
    <property type="protein sequence ID" value="PSAMB.scaffold774size41551.g8522.t1"/>
    <property type="gene ID" value="PSAMB.scaffold774size41551.g8522"/>
</dbReference>
<organism evidence="1 2">
    <name type="scientific">Plectus sambesii</name>
    <dbReference type="NCBI Taxonomy" id="2011161"/>
    <lineage>
        <taxon>Eukaryota</taxon>
        <taxon>Metazoa</taxon>
        <taxon>Ecdysozoa</taxon>
        <taxon>Nematoda</taxon>
        <taxon>Chromadorea</taxon>
        <taxon>Plectida</taxon>
        <taxon>Plectina</taxon>
        <taxon>Plectoidea</taxon>
        <taxon>Plectidae</taxon>
        <taxon>Plectus</taxon>
    </lineage>
</organism>
<name>A0A914XEP6_9BILA</name>
<dbReference type="AlphaFoldDB" id="A0A914XEP6"/>
<dbReference type="Proteomes" id="UP000887566">
    <property type="component" value="Unplaced"/>
</dbReference>
<dbReference type="InterPro" id="IPR011989">
    <property type="entry name" value="ARM-like"/>
</dbReference>
<accession>A0A914XEP6</accession>